<dbReference type="Proteomes" id="UP000551616">
    <property type="component" value="Unassembled WGS sequence"/>
</dbReference>
<organism evidence="1 2">
    <name type="scientific">Bremerella alba</name>
    <dbReference type="NCBI Taxonomy" id="980252"/>
    <lineage>
        <taxon>Bacteria</taxon>
        <taxon>Pseudomonadati</taxon>
        <taxon>Planctomycetota</taxon>
        <taxon>Planctomycetia</taxon>
        <taxon>Pirellulales</taxon>
        <taxon>Pirellulaceae</taxon>
        <taxon>Bremerella</taxon>
    </lineage>
</organism>
<dbReference type="AlphaFoldDB" id="A0A7V8V6X7"/>
<evidence type="ECO:0000313" key="2">
    <source>
        <dbReference type="Proteomes" id="UP000551616"/>
    </source>
</evidence>
<sequence>MPAILAVVYDKNLIKQTSDQLLIIELRLSGAISFEILSQKLLK</sequence>
<protein>
    <submittedName>
        <fullName evidence="1">Uncharacterized protein</fullName>
    </submittedName>
</protein>
<evidence type="ECO:0000313" key="1">
    <source>
        <dbReference type="EMBL" id="MBA2115824.1"/>
    </source>
</evidence>
<comment type="caution">
    <text evidence="1">The sequence shown here is derived from an EMBL/GenBank/DDBJ whole genome shotgun (WGS) entry which is preliminary data.</text>
</comment>
<accession>A0A7V8V6X7</accession>
<dbReference type="EMBL" id="JABRWO010000008">
    <property type="protein sequence ID" value="MBA2115824.1"/>
    <property type="molecule type" value="Genomic_DNA"/>
</dbReference>
<proteinExistence type="predicted"/>
<reference evidence="1 2" key="1">
    <citation type="submission" date="2020-05" db="EMBL/GenBank/DDBJ databases">
        <title>Bremerella alba sp. nov., a novel planctomycete isolated from the surface of the macroalga Fucus spiralis.</title>
        <authorList>
            <person name="Godinho O."/>
            <person name="Botelho R."/>
            <person name="Albuquerque L."/>
            <person name="Wiegand S."/>
            <person name="Da Costa M.S."/>
            <person name="Lobo-Da-Cunha A."/>
            <person name="Jogler C."/>
            <person name="Lage O.M."/>
        </authorList>
    </citation>
    <scope>NUCLEOTIDE SEQUENCE [LARGE SCALE GENOMIC DNA]</scope>
    <source>
        <strain evidence="1 2">FF15</strain>
    </source>
</reference>
<name>A0A7V8V6X7_9BACT</name>
<keyword evidence="2" id="KW-1185">Reference proteome</keyword>
<gene>
    <name evidence="1" type="ORF">HOV93_30100</name>
</gene>